<evidence type="ECO:0000256" key="9">
    <source>
        <dbReference type="HAMAP-Rule" id="MF_01014"/>
    </source>
</evidence>
<dbReference type="Gene3D" id="3.20.20.70">
    <property type="entry name" value="Aldolase class I"/>
    <property type="match status" value="1"/>
</dbReference>
<evidence type="ECO:0000313" key="13">
    <source>
        <dbReference type="Proteomes" id="UP000189733"/>
    </source>
</evidence>
<dbReference type="InterPro" id="IPR013785">
    <property type="entry name" value="Aldolase_TIM"/>
</dbReference>
<dbReference type="GO" id="GO:0000105">
    <property type="term" value="P:L-histidine biosynthetic process"/>
    <property type="evidence" value="ECO:0007669"/>
    <property type="project" value="UniProtKB-UniRule"/>
</dbReference>
<dbReference type="PANTHER" id="PTHR43090:SF2">
    <property type="entry name" value="1-(5-PHOSPHORIBOSYL)-5-[(5-PHOSPHORIBOSYLAMINO)METHYLIDENEAMINO] IMIDAZOLE-4-CARBOXAMIDE ISOMERASE"/>
    <property type="match status" value="1"/>
</dbReference>
<dbReference type="AlphaFoldDB" id="A0A1T4VKW3"/>
<evidence type="ECO:0000256" key="6">
    <source>
        <dbReference type="ARBA" id="ARBA00022605"/>
    </source>
</evidence>
<feature type="active site" description="Proton acceptor" evidence="9">
    <location>
        <position position="8"/>
    </location>
</feature>
<dbReference type="GO" id="GO:0005737">
    <property type="term" value="C:cytoplasm"/>
    <property type="evidence" value="ECO:0007669"/>
    <property type="project" value="UniProtKB-SubCell"/>
</dbReference>
<dbReference type="UniPathway" id="UPA00031">
    <property type="reaction ID" value="UER00009"/>
</dbReference>
<comment type="similarity">
    <text evidence="4 9 10">Belongs to the HisA/HisF family.</text>
</comment>
<keyword evidence="5 9" id="KW-0963">Cytoplasm</keyword>
<dbReference type="HAMAP" id="MF_01014">
    <property type="entry name" value="HisA"/>
    <property type="match status" value="1"/>
</dbReference>
<dbReference type="OrthoDB" id="9807749at2"/>
<reference evidence="12 13" key="1">
    <citation type="submission" date="2017-02" db="EMBL/GenBank/DDBJ databases">
        <authorList>
            <person name="Peterson S.W."/>
        </authorList>
    </citation>
    <scope>NUCLEOTIDE SEQUENCE [LARGE SCALE GENOMIC DNA]</scope>
    <source>
        <strain evidence="12 13">DSM 18034</strain>
    </source>
</reference>
<gene>
    <name evidence="9" type="primary">hisA</name>
    <name evidence="12" type="ORF">SAMN02745702_00582</name>
</gene>
<evidence type="ECO:0000256" key="10">
    <source>
        <dbReference type="RuleBase" id="RU003657"/>
    </source>
</evidence>
<dbReference type="PANTHER" id="PTHR43090">
    <property type="entry name" value="1-(5-PHOSPHORIBOSYL)-5-[(5-PHOSPHORIBOSYLAMINO)METHYLIDENEAMINO] IMIDAZOLE-4-CARBOXAMIDE ISOMERASE"/>
    <property type="match status" value="1"/>
</dbReference>
<dbReference type="Proteomes" id="UP000189733">
    <property type="component" value="Unassembled WGS sequence"/>
</dbReference>
<dbReference type="SUPFAM" id="SSF51366">
    <property type="entry name" value="Ribulose-phoshate binding barrel"/>
    <property type="match status" value="1"/>
</dbReference>
<evidence type="ECO:0000256" key="4">
    <source>
        <dbReference type="ARBA" id="ARBA00009667"/>
    </source>
</evidence>
<dbReference type="GO" id="GO:0000162">
    <property type="term" value="P:L-tryptophan biosynthetic process"/>
    <property type="evidence" value="ECO:0007669"/>
    <property type="project" value="TreeGrafter"/>
</dbReference>
<keyword evidence="6 9" id="KW-0028">Amino-acid biosynthesis</keyword>
<evidence type="ECO:0000256" key="8">
    <source>
        <dbReference type="ARBA" id="ARBA00023235"/>
    </source>
</evidence>
<dbReference type="RefSeq" id="WP_078683871.1">
    <property type="nucleotide sequence ID" value="NZ_FUYA01000001.1"/>
</dbReference>
<protein>
    <recommendedName>
        <fullName evidence="9 11">1-(5-phosphoribosyl)-5-[(5-phosphoribosylamino)methylideneamino] imidazole-4-carboxamide isomerase</fullName>
        <ecNumber evidence="9 11">5.3.1.16</ecNumber>
    </recommendedName>
    <alternativeName>
        <fullName evidence="9">Phosphoribosylformimino-5-aminoimidazole carboxamide ribotide isomerase</fullName>
    </alternativeName>
</protein>
<dbReference type="InterPro" id="IPR044524">
    <property type="entry name" value="Isoase_HisA-like"/>
</dbReference>
<dbReference type="NCBIfam" id="TIGR00007">
    <property type="entry name" value="1-(5-phosphoribosyl)-5-[(5-phosphoribosylamino)methylideneamino]imidazole-4-carboxamide isomerase"/>
    <property type="match status" value="1"/>
</dbReference>
<comment type="subcellular location">
    <subcellularLocation>
        <location evidence="2 9 11">Cytoplasm</location>
    </subcellularLocation>
</comment>
<dbReference type="InterPro" id="IPR006063">
    <property type="entry name" value="HisA_bact_arch"/>
</dbReference>
<dbReference type="EMBL" id="FUYA01000001">
    <property type="protein sequence ID" value="SKA65624.1"/>
    <property type="molecule type" value="Genomic_DNA"/>
</dbReference>
<evidence type="ECO:0000256" key="1">
    <source>
        <dbReference type="ARBA" id="ARBA00000901"/>
    </source>
</evidence>
<keyword evidence="8 9" id="KW-0413">Isomerase</keyword>
<organism evidence="12 13">
    <name type="scientific">Desulfobaculum bizertense DSM 18034</name>
    <dbReference type="NCBI Taxonomy" id="1121442"/>
    <lineage>
        <taxon>Bacteria</taxon>
        <taxon>Pseudomonadati</taxon>
        <taxon>Thermodesulfobacteriota</taxon>
        <taxon>Desulfovibrionia</taxon>
        <taxon>Desulfovibrionales</taxon>
        <taxon>Desulfovibrionaceae</taxon>
        <taxon>Desulfobaculum</taxon>
    </lineage>
</organism>
<proteinExistence type="inferred from homology"/>
<dbReference type="FunFam" id="3.20.20.70:FF:000009">
    <property type="entry name" value="1-(5-phosphoribosyl)-5-[(5-phosphoribosylamino)methylideneamino] imidazole-4-carboxamide isomerase"/>
    <property type="match status" value="1"/>
</dbReference>
<feature type="active site" description="Proton donor" evidence="9">
    <location>
        <position position="129"/>
    </location>
</feature>
<comment type="catalytic activity">
    <reaction evidence="1 9 11">
        <text>1-(5-phospho-beta-D-ribosyl)-5-[(5-phospho-beta-D-ribosylamino)methylideneamino]imidazole-4-carboxamide = 5-[(5-phospho-1-deoxy-D-ribulos-1-ylimino)methylamino]-1-(5-phospho-beta-D-ribosyl)imidazole-4-carboxamide</text>
        <dbReference type="Rhea" id="RHEA:15469"/>
        <dbReference type="ChEBI" id="CHEBI:58435"/>
        <dbReference type="ChEBI" id="CHEBI:58525"/>
        <dbReference type="EC" id="5.3.1.16"/>
    </reaction>
</comment>
<keyword evidence="13" id="KW-1185">Reference proteome</keyword>
<evidence type="ECO:0000256" key="2">
    <source>
        <dbReference type="ARBA" id="ARBA00004496"/>
    </source>
</evidence>
<evidence type="ECO:0000256" key="3">
    <source>
        <dbReference type="ARBA" id="ARBA00005133"/>
    </source>
</evidence>
<evidence type="ECO:0000313" key="12">
    <source>
        <dbReference type="EMBL" id="SKA65624.1"/>
    </source>
</evidence>
<dbReference type="CDD" id="cd04732">
    <property type="entry name" value="HisA"/>
    <property type="match status" value="1"/>
</dbReference>
<name>A0A1T4VKW3_9BACT</name>
<dbReference type="InterPro" id="IPR023016">
    <property type="entry name" value="HisA/PriA"/>
</dbReference>
<keyword evidence="7 9" id="KW-0368">Histidine biosynthesis</keyword>
<comment type="pathway">
    <text evidence="3 9 11">Amino-acid biosynthesis; L-histidine biosynthesis; L-histidine from 5-phospho-alpha-D-ribose 1-diphosphate: step 4/9.</text>
</comment>
<dbReference type="GO" id="GO:0003949">
    <property type="term" value="F:1-(5-phosphoribosyl)-5-[(5-phosphoribosylamino)methylideneamino]imidazole-4-carboxamide isomerase activity"/>
    <property type="evidence" value="ECO:0007669"/>
    <property type="project" value="UniProtKB-UniRule"/>
</dbReference>
<dbReference type="Pfam" id="PF00977">
    <property type="entry name" value="His_biosynth"/>
    <property type="match status" value="1"/>
</dbReference>
<sequence>MIVFPAVDIKGGKCVRLKQGLAHKETVFNESPVDAAKHWAARGARYLHVVDLDGAFDGHPANWRLIHDICHSVDIPVQLGGGIRDIATAKAYVEAGVSRLIIGTMALENPELFGELCAALPGKIGVSLDAVDGNLKTRGWVEDAGMTVFDVLPRLEEQGAQFIIYTDISRDGMQSGANVPALKALCEASSLPVIAAGGVASLDDIQNLSPLCKIGLEGAISGKAIYEGTLDLEAANEWIDSRSGE</sequence>
<dbReference type="InterPro" id="IPR006062">
    <property type="entry name" value="His_biosynth"/>
</dbReference>
<evidence type="ECO:0000256" key="5">
    <source>
        <dbReference type="ARBA" id="ARBA00022490"/>
    </source>
</evidence>
<accession>A0A1T4VKW3</accession>
<evidence type="ECO:0000256" key="7">
    <source>
        <dbReference type="ARBA" id="ARBA00023102"/>
    </source>
</evidence>
<dbReference type="EC" id="5.3.1.16" evidence="9 11"/>
<dbReference type="InterPro" id="IPR011060">
    <property type="entry name" value="RibuloseP-bd_barrel"/>
</dbReference>
<dbReference type="NCBIfam" id="NF010112">
    <property type="entry name" value="PRK13585.1"/>
    <property type="match status" value="1"/>
</dbReference>
<evidence type="ECO:0000256" key="11">
    <source>
        <dbReference type="RuleBase" id="RU003658"/>
    </source>
</evidence>
<dbReference type="STRING" id="1121442.SAMN02745702_00582"/>